<protein>
    <submittedName>
        <fullName evidence="1">Uncharacterized protein</fullName>
    </submittedName>
</protein>
<reference evidence="1" key="1">
    <citation type="submission" date="2019-10" db="EMBL/GenBank/DDBJ databases">
        <title>Conservation and host-specific expression of non-tandemly repeated heterogenous ribosome RNA gene in arbuscular mycorrhizal fungi.</title>
        <authorList>
            <person name="Maeda T."/>
            <person name="Kobayashi Y."/>
            <person name="Nakagawa T."/>
            <person name="Ezawa T."/>
            <person name="Yamaguchi K."/>
            <person name="Bino T."/>
            <person name="Nishimoto Y."/>
            <person name="Shigenobu S."/>
            <person name="Kawaguchi M."/>
        </authorList>
    </citation>
    <scope>NUCLEOTIDE SEQUENCE</scope>
    <source>
        <strain evidence="1">HR1</strain>
    </source>
</reference>
<accession>A0A8H3KWP2</accession>
<sequence length="166" mass="19478">MNSNINYWRVELSDDESETYSDYEDFDNSLFSSFEVQQNANAEHSRIPTQASFSSSNITFRAYFPPWQPSTKLNKLKTHFDKNVLTQYPCIPCSYCSRLQYPTKAKWELYNDTIKYPLEEVYQNNSHIKLVFHIDDSKPKCIATCSSCYNSNNRLKIPISNYFLIS</sequence>
<name>A0A8H3KWP2_9GLOM</name>
<evidence type="ECO:0000313" key="2">
    <source>
        <dbReference type="Proteomes" id="UP000615446"/>
    </source>
</evidence>
<dbReference type="AlphaFoldDB" id="A0A8H3KWP2"/>
<evidence type="ECO:0000313" key="1">
    <source>
        <dbReference type="EMBL" id="GES76299.1"/>
    </source>
</evidence>
<dbReference type="Proteomes" id="UP000615446">
    <property type="component" value="Unassembled WGS sequence"/>
</dbReference>
<dbReference type="OrthoDB" id="2447506at2759"/>
<proteinExistence type="predicted"/>
<organism evidence="1 2">
    <name type="scientific">Rhizophagus clarus</name>
    <dbReference type="NCBI Taxonomy" id="94130"/>
    <lineage>
        <taxon>Eukaryota</taxon>
        <taxon>Fungi</taxon>
        <taxon>Fungi incertae sedis</taxon>
        <taxon>Mucoromycota</taxon>
        <taxon>Glomeromycotina</taxon>
        <taxon>Glomeromycetes</taxon>
        <taxon>Glomerales</taxon>
        <taxon>Glomeraceae</taxon>
        <taxon>Rhizophagus</taxon>
    </lineage>
</organism>
<dbReference type="EMBL" id="BLAL01000019">
    <property type="protein sequence ID" value="GES76299.1"/>
    <property type="molecule type" value="Genomic_DNA"/>
</dbReference>
<comment type="caution">
    <text evidence="1">The sequence shown here is derived from an EMBL/GenBank/DDBJ whole genome shotgun (WGS) entry which is preliminary data.</text>
</comment>
<gene>
    <name evidence="1" type="ORF">RCL2_000370700</name>
</gene>